<dbReference type="InterPro" id="IPR056695">
    <property type="entry name" value="DUF7793"/>
</dbReference>
<gene>
    <name evidence="2" type="ORF">EDB95_4733</name>
</gene>
<dbReference type="InterPro" id="IPR038396">
    <property type="entry name" value="SpoIIAA-like_sf"/>
</dbReference>
<feature type="domain" description="DUF7793" evidence="1">
    <location>
        <begin position="29"/>
        <end position="122"/>
    </location>
</feature>
<dbReference type="Proteomes" id="UP000294498">
    <property type="component" value="Unassembled WGS sequence"/>
</dbReference>
<accession>A0A4R8DHB3</accession>
<dbReference type="RefSeq" id="WP_133998154.1">
    <property type="nucleotide sequence ID" value="NZ_SODV01000002.1"/>
</dbReference>
<dbReference type="OrthoDB" id="957652at2"/>
<reference evidence="2 3" key="1">
    <citation type="submission" date="2019-03" db="EMBL/GenBank/DDBJ databases">
        <title>Genomic Encyclopedia of Type Strains, Phase IV (KMG-IV): sequencing the most valuable type-strain genomes for metagenomic binning, comparative biology and taxonomic classification.</title>
        <authorList>
            <person name="Goeker M."/>
        </authorList>
    </citation>
    <scope>NUCLEOTIDE SEQUENCE [LARGE SCALE GENOMIC DNA]</scope>
    <source>
        <strain evidence="2 3">DSM 100059</strain>
    </source>
</reference>
<name>A0A4R8DHB3_9BACT</name>
<evidence type="ECO:0000259" key="1">
    <source>
        <dbReference type="Pfam" id="PF25056"/>
    </source>
</evidence>
<evidence type="ECO:0000313" key="2">
    <source>
        <dbReference type="EMBL" id="TDW96897.1"/>
    </source>
</evidence>
<dbReference type="Gene3D" id="3.40.50.10600">
    <property type="entry name" value="SpoIIaa-like domains"/>
    <property type="match status" value="1"/>
</dbReference>
<dbReference type="InterPro" id="IPR036513">
    <property type="entry name" value="STAS_dom_sf"/>
</dbReference>
<sequence>MEQKNPDRVIYTRHKDYLKASYVENFAFVHRNDSEDIVRHRLDMQGGESVKLLLEFPDPRRFSIGAHLYLASSEAREGIEMCAIVTKSKWEYFAARFATAVANTGYPVAVFKSEEDAIEWLTGNPKPVGISYPAAL</sequence>
<dbReference type="EMBL" id="SODV01000002">
    <property type="protein sequence ID" value="TDW96897.1"/>
    <property type="molecule type" value="Genomic_DNA"/>
</dbReference>
<organism evidence="2 3">
    <name type="scientific">Dinghuibacter silviterrae</name>
    <dbReference type="NCBI Taxonomy" id="1539049"/>
    <lineage>
        <taxon>Bacteria</taxon>
        <taxon>Pseudomonadati</taxon>
        <taxon>Bacteroidota</taxon>
        <taxon>Chitinophagia</taxon>
        <taxon>Chitinophagales</taxon>
        <taxon>Chitinophagaceae</taxon>
        <taxon>Dinghuibacter</taxon>
    </lineage>
</organism>
<proteinExistence type="predicted"/>
<comment type="caution">
    <text evidence="2">The sequence shown here is derived from an EMBL/GenBank/DDBJ whole genome shotgun (WGS) entry which is preliminary data.</text>
</comment>
<dbReference type="AlphaFoldDB" id="A0A4R8DHB3"/>
<keyword evidence="3" id="KW-1185">Reference proteome</keyword>
<evidence type="ECO:0000313" key="3">
    <source>
        <dbReference type="Proteomes" id="UP000294498"/>
    </source>
</evidence>
<dbReference type="SUPFAM" id="SSF52091">
    <property type="entry name" value="SpoIIaa-like"/>
    <property type="match status" value="1"/>
</dbReference>
<dbReference type="Pfam" id="PF25056">
    <property type="entry name" value="DUF7793"/>
    <property type="match status" value="1"/>
</dbReference>
<protein>
    <submittedName>
        <fullName evidence="2">SpoIIAA-like protein</fullName>
    </submittedName>
</protein>